<evidence type="ECO:0000256" key="1">
    <source>
        <dbReference type="SAM" id="Phobius"/>
    </source>
</evidence>
<keyword evidence="3" id="KW-1185">Reference proteome</keyword>
<keyword evidence="1" id="KW-0812">Transmembrane</keyword>
<reference evidence="2 3" key="1">
    <citation type="submission" date="2019-04" db="EMBL/GenBank/DDBJ databases">
        <title>High contiguity whole genome sequence and gene annotation resource for two Venturia nashicola isolates.</title>
        <authorList>
            <person name="Prokchorchik M."/>
            <person name="Won K."/>
            <person name="Lee Y."/>
            <person name="Choi E.D."/>
            <person name="Segonzac C."/>
            <person name="Sohn K.H."/>
        </authorList>
    </citation>
    <scope>NUCLEOTIDE SEQUENCE [LARGE SCALE GENOMIC DNA]</scope>
    <source>
        <strain evidence="2 3">PRI2</strain>
    </source>
</reference>
<keyword evidence="1" id="KW-1133">Transmembrane helix</keyword>
<keyword evidence="1" id="KW-0472">Membrane</keyword>
<comment type="caution">
    <text evidence="2">The sequence shown here is derived from an EMBL/GenBank/DDBJ whole genome shotgun (WGS) entry which is preliminary data.</text>
</comment>
<evidence type="ECO:0000313" key="3">
    <source>
        <dbReference type="Proteomes" id="UP000298493"/>
    </source>
</evidence>
<name>A0A4Z1NIP0_9PEZI</name>
<gene>
    <name evidence="2" type="ORF">E6O75_ATG07919</name>
</gene>
<proteinExistence type="predicted"/>
<dbReference type="Proteomes" id="UP000298493">
    <property type="component" value="Unassembled WGS sequence"/>
</dbReference>
<sequence length="291" mass="32030">MREHPLRLNFQVTSYLLVLLNSTTLIIQGISLTMLTHNALSLLLTLVSLSTSVNASLKQFNSAIGVNLCGKIRNHGFGAQRTEFITISAMCTDTTHMRLRCQYVSPFFGPQVNVDFFCYGQTRCIATNNSGKDLAQNPDAGCNKIRKPSGVKGEGDSDNYACSSGLNVGDQDIYLLSSISADNSLNQANALLSCALQRSGDGNYKLFVHKPCEKASSVIKLLAKKTYQACISTTEAFRGQKVPFHWNVDSAGNLPYTLHMRDVVDKRPLSEMFTIDDSIGDDFPIVVRERE</sequence>
<dbReference type="EMBL" id="SNSC02000020">
    <property type="protein sequence ID" value="TID15591.1"/>
    <property type="molecule type" value="Genomic_DNA"/>
</dbReference>
<evidence type="ECO:0000313" key="2">
    <source>
        <dbReference type="EMBL" id="TID15591.1"/>
    </source>
</evidence>
<organism evidence="2 3">
    <name type="scientific">Venturia nashicola</name>
    <dbReference type="NCBI Taxonomy" id="86259"/>
    <lineage>
        <taxon>Eukaryota</taxon>
        <taxon>Fungi</taxon>
        <taxon>Dikarya</taxon>
        <taxon>Ascomycota</taxon>
        <taxon>Pezizomycotina</taxon>
        <taxon>Dothideomycetes</taxon>
        <taxon>Pleosporomycetidae</taxon>
        <taxon>Venturiales</taxon>
        <taxon>Venturiaceae</taxon>
        <taxon>Venturia</taxon>
    </lineage>
</organism>
<feature type="transmembrane region" description="Helical" evidence="1">
    <location>
        <begin position="12"/>
        <end position="33"/>
    </location>
</feature>
<protein>
    <submittedName>
        <fullName evidence="2">Putative MutL 1</fullName>
    </submittedName>
</protein>
<dbReference type="AlphaFoldDB" id="A0A4Z1NIP0"/>
<accession>A0A4Z1NIP0</accession>